<sequence length="89" mass="9732">MNPPGRNNFIVTFGIEQEKPWVAIEADLAPTQTCVEFIPTYFTPGTAQSGKREFVSPEVGNRDGAGVNVHAKITSFQGTTFWADLDISN</sequence>
<dbReference type="OrthoDB" id="4791458at2759"/>
<dbReference type="SUPFAM" id="SSF63724">
    <property type="entry name" value="Cytolysin/lectin"/>
    <property type="match status" value="1"/>
</dbReference>
<evidence type="ECO:0000313" key="2">
    <source>
        <dbReference type="Proteomes" id="UP000298327"/>
    </source>
</evidence>
<dbReference type="InterPro" id="IPR009960">
    <property type="entry name" value="Fruit_body_lectin_fun"/>
</dbReference>
<comment type="caution">
    <text evidence="1">The sequence shown here is derived from an EMBL/GenBank/DDBJ whole genome shotgun (WGS) entry which is preliminary data.</text>
</comment>
<dbReference type="InterPro" id="IPR015926">
    <property type="entry name" value="Cytolysin/lectin"/>
</dbReference>
<dbReference type="Pfam" id="PF07367">
    <property type="entry name" value="FB_lectin"/>
    <property type="match status" value="1"/>
</dbReference>
<reference evidence="1 2" key="1">
    <citation type="submission" date="2019-02" db="EMBL/GenBank/DDBJ databases">
        <title>Genome sequencing of the rare red list fungi Dentipellis fragilis.</title>
        <authorList>
            <person name="Buettner E."/>
            <person name="Kellner H."/>
        </authorList>
    </citation>
    <scope>NUCLEOTIDE SEQUENCE [LARGE SCALE GENOMIC DNA]</scope>
    <source>
        <strain evidence="1 2">DSM 105465</strain>
    </source>
</reference>
<dbReference type="Proteomes" id="UP000298327">
    <property type="component" value="Unassembled WGS sequence"/>
</dbReference>
<protein>
    <submittedName>
        <fullName evidence="1">Uncharacterized protein</fullName>
    </submittedName>
</protein>
<dbReference type="AlphaFoldDB" id="A0A4Y9XQN0"/>
<dbReference type="Gene3D" id="2.60.270.20">
    <property type="entry name" value="Cytolysin/lectin"/>
    <property type="match status" value="1"/>
</dbReference>
<dbReference type="EMBL" id="SEOQ01001687">
    <property type="protein sequence ID" value="TFY50839.1"/>
    <property type="molecule type" value="Genomic_DNA"/>
</dbReference>
<accession>A0A4Y9XQN0</accession>
<proteinExistence type="predicted"/>
<keyword evidence="2" id="KW-1185">Reference proteome</keyword>
<organism evidence="1 2">
    <name type="scientific">Dentipellis fragilis</name>
    <dbReference type="NCBI Taxonomy" id="205917"/>
    <lineage>
        <taxon>Eukaryota</taxon>
        <taxon>Fungi</taxon>
        <taxon>Dikarya</taxon>
        <taxon>Basidiomycota</taxon>
        <taxon>Agaricomycotina</taxon>
        <taxon>Agaricomycetes</taxon>
        <taxon>Russulales</taxon>
        <taxon>Hericiaceae</taxon>
        <taxon>Dentipellis</taxon>
    </lineage>
</organism>
<evidence type="ECO:0000313" key="1">
    <source>
        <dbReference type="EMBL" id="TFY50839.1"/>
    </source>
</evidence>
<name>A0A4Y9XQN0_9AGAM</name>
<gene>
    <name evidence="1" type="ORF">EVG20_g11300</name>
</gene>